<dbReference type="AlphaFoldDB" id="A0A0P6WXL3"/>
<dbReference type="STRING" id="229920.ADM99_04340"/>
<accession>A0A0P6WXL3</accession>
<proteinExistence type="predicted"/>
<sequence length="233" mass="27773">MGAFIPKLDVASFYQHFDVPITREDCGALCSPHNPSGKPFCCDICRAVPVAYRQEWDYLSANTDQWHEWRGDECTEEPVNPKEMRAETPEHLLLLACKGPQACQRQYRASSCRQFPFFPYVTDNYRFIGLAYYWDFEPTCWIISHLDRVTDEYRREFVNTYDEIFNIWPDEFESYAAMSEEMRDFFKEQHRRFPVLHRNGRTVLVSPVSERLQYISVARLRRFGPYDSKEEQR</sequence>
<name>A0A0P6WXL3_9CHLR</name>
<comment type="caution">
    <text evidence="1">The sequence shown here is derived from an EMBL/GenBank/DDBJ whole genome shotgun (WGS) entry which is preliminary data.</text>
</comment>
<dbReference type="EMBL" id="LGCK01000006">
    <property type="protein sequence ID" value="KPL73431.1"/>
    <property type="molecule type" value="Genomic_DNA"/>
</dbReference>
<dbReference type="RefSeq" id="WP_062421862.1">
    <property type="nucleotide sequence ID" value="NZ_BBYA01000009.1"/>
</dbReference>
<evidence type="ECO:0000313" key="2">
    <source>
        <dbReference type="Proteomes" id="UP000050430"/>
    </source>
</evidence>
<evidence type="ECO:0000313" key="1">
    <source>
        <dbReference type="EMBL" id="KPL73431.1"/>
    </source>
</evidence>
<organism evidence="1 2">
    <name type="scientific">Leptolinea tardivitalis</name>
    <dbReference type="NCBI Taxonomy" id="229920"/>
    <lineage>
        <taxon>Bacteria</taxon>
        <taxon>Bacillati</taxon>
        <taxon>Chloroflexota</taxon>
        <taxon>Anaerolineae</taxon>
        <taxon>Anaerolineales</taxon>
        <taxon>Anaerolineaceae</taxon>
        <taxon>Leptolinea</taxon>
    </lineage>
</organism>
<keyword evidence="2" id="KW-1185">Reference proteome</keyword>
<protein>
    <submittedName>
        <fullName evidence="1">Uncharacterized protein</fullName>
    </submittedName>
</protein>
<reference evidence="1 2" key="1">
    <citation type="submission" date="2015-07" db="EMBL/GenBank/DDBJ databases">
        <title>Genome sequence of Leptolinea tardivitalis DSM 16556.</title>
        <authorList>
            <person name="Hemp J."/>
            <person name="Ward L.M."/>
            <person name="Pace L.A."/>
            <person name="Fischer W.W."/>
        </authorList>
    </citation>
    <scope>NUCLEOTIDE SEQUENCE [LARGE SCALE GENOMIC DNA]</scope>
    <source>
        <strain evidence="1 2">YMTK-2</strain>
    </source>
</reference>
<dbReference type="OrthoDB" id="8438824at2"/>
<gene>
    <name evidence="1" type="ORF">ADM99_04340</name>
</gene>
<dbReference type="Proteomes" id="UP000050430">
    <property type="component" value="Unassembled WGS sequence"/>
</dbReference>